<keyword evidence="3" id="KW-1185">Reference proteome</keyword>
<dbReference type="EMBL" id="JAUSVP010000001">
    <property type="protein sequence ID" value="MDQ0445730.1"/>
    <property type="molecule type" value="Genomic_DNA"/>
</dbReference>
<organism evidence="2 3">
    <name type="scientific">Methylobacterium aerolatum</name>
    <dbReference type="NCBI Taxonomy" id="418708"/>
    <lineage>
        <taxon>Bacteria</taxon>
        <taxon>Pseudomonadati</taxon>
        <taxon>Pseudomonadota</taxon>
        <taxon>Alphaproteobacteria</taxon>
        <taxon>Hyphomicrobiales</taxon>
        <taxon>Methylobacteriaceae</taxon>
        <taxon>Methylobacterium</taxon>
    </lineage>
</organism>
<dbReference type="InterPro" id="IPR013780">
    <property type="entry name" value="Glyco_hydro_b"/>
</dbReference>
<dbReference type="InterPro" id="IPR024745">
    <property type="entry name" value="GH44_cat"/>
</dbReference>
<dbReference type="Gene3D" id="3.20.20.80">
    <property type="entry name" value="Glycosidases"/>
    <property type="match status" value="1"/>
</dbReference>
<dbReference type="RefSeq" id="WP_238205091.1">
    <property type="nucleotide sequence ID" value="NZ_BPQE01000020.1"/>
</dbReference>
<dbReference type="EC" id="3.2.1.78" evidence="2"/>
<dbReference type="Pfam" id="PF12891">
    <property type="entry name" value="Glyco_hydro_44"/>
    <property type="match status" value="1"/>
</dbReference>
<protein>
    <submittedName>
        <fullName evidence="2">Mannan endo-1,4-beta-mannosidase</fullName>
        <ecNumber evidence="2">3.2.1.78</ecNumber>
    </submittedName>
</protein>
<evidence type="ECO:0000259" key="1">
    <source>
        <dbReference type="Pfam" id="PF12891"/>
    </source>
</evidence>
<keyword evidence="2" id="KW-0326">Glycosidase</keyword>
<evidence type="ECO:0000313" key="2">
    <source>
        <dbReference type="EMBL" id="MDQ0445730.1"/>
    </source>
</evidence>
<dbReference type="Gene3D" id="2.60.40.1180">
    <property type="entry name" value="Golgi alpha-mannosidase II"/>
    <property type="match status" value="1"/>
</dbReference>
<keyword evidence="2" id="KW-0378">Hydrolase</keyword>
<evidence type="ECO:0000313" key="3">
    <source>
        <dbReference type="Proteomes" id="UP001231124"/>
    </source>
</evidence>
<sequence>MRPDRRSVLGGIGAALSVAPARADGVARVRIRDAAPGFAVSPLIYGSGEVGTLDGGPPSATLDRAAGVTLRRFGGNFATTYNWVTNACNAGKDWQHANGDFFADMIGLPPAARNRPAAAITATHRAALAMGAGSIVALPLAGYVAADKGGPVPPGEAAPSPRFVPVSWAGRRGAGEPVETDVANIPHCLATLVARFGPATGESGIRGYILDNEPGLWATQHPRIVPSPVRIADLLARSIAAASAIKRIDPTAWVIGPASWGVTGMVSLQNAPDWAEYRRYGSVLAAYLAAFRDASEREGLRLLDALDVHWYPFSAAGTLYRTEDPALAAALLDAPRSLTEPGFRERSWVSDALPVSDSGGLSLPLLPSLERLARDHYPGTRIAVTEYNYGGPGQLASGLALADALARLARPEMLLAAHWGALDGWLGTAFRLYRNYDGQGGRFPDHGLPVEVSRPEGLTARAGRDGNRLHVVLINRSTAPQAIDVTLDQPLPPSTLTRYGFDAHHREVAAMGAPERVSGPTLRLTLPARSAQHGVVAPI</sequence>
<gene>
    <name evidence="2" type="ORF">QO012_000208</name>
</gene>
<dbReference type="Proteomes" id="UP001231124">
    <property type="component" value="Unassembled WGS sequence"/>
</dbReference>
<proteinExistence type="predicted"/>
<reference evidence="2 3" key="1">
    <citation type="submission" date="2023-07" db="EMBL/GenBank/DDBJ databases">
        <title>Genomic Encyclopedia of Type Strains, Phase IV (KMG-IV): sequencing the most valuable type-strain genomes for metagenomic binning, comparative biology and taxonomic classification.</title>
        <authorList>
            <person name="Goeker M."/>
        </authorList>
    </citation>
    <scope>NUCLEOTIDE SEQUENCE [LARGE SCALE GENOMIC DNA]</scope>
    <source>
        <strain evidence="2 3">DSM 19013</strain>
    </source>
</reference>
<feature type="domain" description="Glycoside hydrolase family 44 catalytic" evidence="1">
    <location>
        <begin position="88"/>
        <end position="312"/>
    </location>
</feature>
<accession>A0ABU0HTS3</accession>
<dbReference type="SUPFAM" id="SSF51445">
    <property type="entry name" value="(Trans)glycosidases"/>
    <property type="match status" value="1"/>
</dbReference>
<dbReference type="GO" id="GO:0016985">
    <property type="term" value="F:mannan endo-1,4-beta-mannosidase activity"/>
    <property type="evidence" value="ECO:0007669"/>
    <property type="project" value="UniProtKB-EC"/>
</dbReference>
<name>A0ABU0HTS3_9HYPH</name>
<comment type="caution">
    <text evidence="2">The sequence shown here is derived from an EMBL/GenBank/DDBJ whole genome shotgun (WGS) entry which is preliminary data.</text>
</comment>
<dbReference type="InterPro" id="IPR017853">
    <property type="entry name" value="GH"/>
</dbReference>